<evidence type="ECO:0000313" key="3">
    <source>
        <dbReference type="EMBL" id="SHJ02710.1"/>
    </source>
</evidence>
<dbReference type="RefSeq" id="WP_073313766.1">
    <property type="nucleotide sequence ID" value="NZ_FQZN01000013.1"/>
</dbReference>
<dbReference type="PANTHER" id="PTHR45947:SF13">
    <property type="entry name" value="TRANSFERASE"/>
    <property type="match status" value="1"/>
</dbReference>
<dbReference type="eggNOG" id="COG0438">
    <property type="taxonomic scope" value="Bacteria"/>
</dbReference>
<feature type="domain" description="Glycosyl transferase family 1" evidence="1">
    <location>
        <begin position="233"/>
        <end position="341"/>
    </location>
</feature>
<dbReference type="SUPFAM" id="SSF53756">
    <property type="entry name" value="UDP-Glycosyltransferase/glycogen phosphorylase"/>
    <property type="match status" value="1"/>
</dbReference>
<dbReference type="Pfam" id="PF13439">
    <property type="entry name" value="Glyco_transf_4"/>
    <property type="match status" value="1"/>
</dbReference>
<dbReference type="Gene3D" id="3.40.50.2000">
    <property type="entry name" value="Glycogen Phosphorylase B"/>
    <property type="match status" value="2"/>
</dbReference>
<dbReference type="Pfam" id="PF00534">
    <property type="entry name" value="Glycos_transf_1"/>
    <property type="match status" value="1"/>
</dbReference>
<dbReference type="AlphaFoldDB" id="A0A1M6FYE7"/>
<proteinExistence type="predicted"/>
<accession>A0A1M6FYE7</accession>
<sequence>MRILIVNKFLYLRGGDCIHSLNLKQLLCNAGHDVCLYAMSYPQNIVCEKNRYFAEEISFSARNLQGKIKAANRIIWGTGVAQNFKKLLDEFRPDVVHLNNIHSYLSPIIAKLAYQRGIKVIWTLHDYKLICPSYSCLCKGNTCEACFTDKKQVLLRKCMKNSFLASLLAWGEAMNWNKNKLSLWTNSFICPSQFMAEKMQQGGYPANKLQVINNFIGEEQVQYIINTPNPIREEAYAYIGRLSQEKGIESLLKAASRLPYKLYIAGSGPLDADLKKKYTANNIIFLGHLGAKDTIELLKKISFTVIPSICYENNPLSVIESMCCGTPVLGRNMGGIPELVETCSFNHLFTQDEELPSLITKMFNTVVSANRNKLSTAALQRYSGEHYYQKWLEIVGKE</sequence>
<dbReference type="EMBL" id="FQZN01000013">
    <property type="protein sequence ID" value="SHJ02710.1"/>
    <property type="molecule type" value="Genomic_DNA"/>
</dbReference>
<gene>
    <name evidence="3" type="ORF">SAMN05444350_11364</name>
</gene>
<reference evidence="4" key="1">
    <citation type="submission" date="2016-11" db="EMBL/GenBank/DDBJ databases">
        <authorList>
            <person name="Varghese N."/>
            <person name="Submissions S."/>
        </authorList>
    </citation>
    <scope>NUCLEOTIDE SEQUENCE [LARGE SCALE GENOMIC DNA]</scope>
    <source>
        <strain evidence="4">DSM 26884</strain>
    </source>
</reference>
<dbReference type="InterPro" id="IPR028098">
    <property type="entry name" value="Glyco_trans_4-like_N"/>
</dbReference>
<protein>
    <submittedName>
        <fullName evidence="3">Glycosyltransferase involved in cell wall bisynthesis</fullName>
    </submittedName>
</protein>
<dbReference type="GO" id="GO:0016757">
    <property type="term" value="F:glycosyltransferase activity"/>
    <property type="evidence" value="ECO:0007669"/>
    <property type="project" value="InterPro"/>
</dbReference>
<dbReference type="PANTHER" id="PTHR45947">
    <property type="entry name" value="SULFOQUINOVOSYL TRANSFERASE SQD2"/>
    <property type="match status" value="1"/>
</dbReference>
<dbReference type="GeneID" id="92712438"/>
<organism evidence="3 4">
    <name type="scientific">Bacteroides stercorirosoris</name>
    <dbReference type="NCBI Taxonomy" id="871324"/>
    <lineage>
        <taxon>Bacteria</taxon>
        <taxon>Pseudomonadati</taxon>
        <taxon>Bacteroidota</taxon>
        <taxon>Bacteroidia</taxon>
        <taxon>Bacteroidales</taxon>
        <taxon>Bacteroidaceae</taxon>
        <taxon>Bacteroides</taxon>
    </lineage>
</organism>
<evidence type="ECO:0000259" key="1">
    <source>
        <dbReference type="Pfam" id="PF00534"/>
    </source>
</evidence>
<name>A0A1M6FYE7_9BACE</name>
<evidence type="ECO:0000313" key="4">
    <source>
        <dbReference type="Proteomes" id="UP000184192"/>
    </source>
</evidence>
<dbReference type="InterPro" id="IPR001296">
    <property type="entry name" value="Glyco_trans_1"/>
</dbReference>
<keyword evidence="4" id="KW-1185">Reference proteome</keyword>
<dbReference type="InterPro" id="IPR050194">
    <property type="entry name" value="Glycosyltransferase_grp1"/>
</dbReference>
<dbReference type="Proteomes" id="UP000184192">
    <property type="component" value="Unassembled WGS sequence"/>
</dbReference>
<feature type="domain" description="Glycosyltransferase subfamily 4-like N-terminal" evidence="2">
    <location>
        <begin position="19"/>
        <end position="216"/>
    </location>
</feature>
<keyword evidence="3" id="KW-0808">Transferase</keyword>
<evidence type="ECO:0000259" key="2">
    <source>
        <dbReference type="Pfam" id="PF13439"/>
    </source>
</evidence>